<organism evidence="4 6">
    <name type="scientific">Legionella moravica</name>
    <dbReference type="NCBI Taxonomy" id="39962"/>
    <lineage>
        <taxon>Bacteria</taxon>
        <taxon>Pseudomonadati</taxon>
        <taxon>Pseudomonadota</taxon>
        <taxon>Gammaproteobacteria</taxon>
        <taxon>Legionellales</taxon>
        <taxon>Legionellaceae</taxon>
        <taxon>Legionella</taxon>
    </lineage>
</organism>
<dbReference type="EC" id="3.1.21.1" evidence="4"/>
<gene>
    <name evidence="4" type="primary">endA</name>
    <name evidence="3" type="ORF">Lmor_0023</name>
    <name evidence="4" type="ORF">NCTC12239_03242</name>
</gene>
<dbReference type="GO" id="GO:0004530">
    <property type="term" value="F:deoxyribonuclease I activity"/>
    <property type="evidence" value="ECO:0007669"/>
    <property type="project" value="UniProtKB-EC"/>
</dbReference>
<evidence type="ECO:0000313" key="6">
    <source>
        <dbReference type="Proteomes" id="UP000254040"/>
    </source>
</evidence>
<dbReference type="Proteomes" id="UP000054985">
    <property type="component" value="Unassembled WGS sequence"/>
</dbReference>
<proteinExistence type="inferred from homology"/>
<sequence length="97" mass="11081">MSGLDLMRFTLFFAVFLVSSSSIASPNNFAQAKKIAGLIARAHLFMSQQYTIPLSSSQKKLFLAWNKRFPPTAWEREWAAQVAFIEGYENPYITQWA</sequence>
<feature type="signal peptide" evidence="2">
    <location>
        <begin position="1"/>
        <end position="24"/>
    </location>
</feature>
<dbReference type="InterPro" id="IPR044925">
    <property type="entry name" value="His-Me_finger_sf"/>
</dbReference>
<reference evidence="4 6" key="2">
    <citation type="submission" date="2018-06" db="EMBL/GenBank/DDBJ databases">
        <authorList>
            <consortium name="Pathogen Informatics"/>
            <person name="Doyle S."/>
        </authorList>
    </citation>
    <scope>NUCLEOTIDE SEQUENCE [LARGE SCALE GENOMIC DNA]</scope>
    <source>
        <strain evidence="4 6">NCTC12239</strain>
    </source>
</reference>
<dbReference type="STRING" id="39962.Lmor_0023"/>
<dbReference type="AlphaFoldDB" id="A0A378LLF6"/>
<accession>A0A378LLF6</accession>
<keyword evidence="4" id="KW-0255">Endonuclease</keyword>
<name>A0A378LLF6_9GAMM</name>
<dbReference type="SUPFAM" id="SSF54060">
    <property type="entry name" value="His-Me finger endonucleases"/>
    <property type="match status" value="1"/>
</dbReference>
<feature type="chain" id="PRO_5017003278" evidence="2">
    <location>
        <begin position="25"/>
        <end position="97"/>
    </location>
</feature>
<dbReference type="EMBL" id="UGOG01000002">
    <property type="protein sequence ID" value="STY27564.1"/>
    <property type="molecule type" value="Genomic_DNA"/>
</dbReference>
<comment type="similarity">
    <text evidence="1">Belongs to the EndA/NucM nuclease family.</text>
</comment>
<reference evidence="3 5" key="1">
    <citation type="submission" date="2015-11" db="EMBL/GenBank/DDBJ databases">
        <title>Genomic analysis of 38 Legionella species identifies large and diverse effector repertoires.</title>
        <authorList>
            <person name="Burstein D."/>
            <person name="Amaro F."/>
            <person name="Zusman T."/>
            <person name="Lifshitz Z."/>
            <person name="Cohen O."/>
            <person name="Gilbert J.A."/>
            <person name="Pupko T."/>
            <person name="Shuman H.A."/>
            <person name="Segal G."/>
        </authorList>
    </citation>
    <scope>NUCLEOTIDE SEQUENCE [LARGE SCALE GENOMIC DNA]</scope>
    <source>
        <strain evidence="3 5">ATCC 43877</strain>
    </source>
</reference>
<dbReference type="EMBL" id="LNYN01000001">
    <property type="protein sequence ID" value="KTD39657.1"/>
    <property type="molecule type" value="Genomic_DNA"/>
</dbReference>
<keyword evidence="2" id="KW-0732">Signal</keyword>
<evidence type="ECO:0000313" key="5">
    <source>
        <dbReference type="Proteomes" id="UP000054985"/>
    </source>
</evidence>
<keyword evidence="4" id="KW-0540">Nuclease</keyword>
<evidence type="ECO:0000313" key="4">
    <source>
        <dbReference type="EMBL" id="STY27564.1"/>
    </source>
</evidence>
<evidence type="ECO:0000256" key="2">
    <source>
        <dbReference type="SAM" id="SignalP"/>
    </source>
</evidence>
<keyword evidence="5" id="KW-1185">Reference proteome</keyword>
<dbReference type="Proteomes" id="UP000254040">
    <property type="component" value="Unassembled WGS sequence"/>
</dbReference>
<dbReference type="EC" id="3.1.21.-" evidence="3 4"/>
<evidence type="ECO:0000256" key="1">
    <source>
        <dbReference type="ARBA" id="ARBA00006429"/>
    </source>
</evidence>
<evidence type="ECO:0000313" key="3">
    <source>
        <dbReference type="EMBL" id="KTD39657.1"/>
    </source>
</evidence>
<keyword evidence="4" id="KW-0378">Hydrolase</keyword>
<dbReference type="Pfam" id="PF04231">
    <property type="entry name" value="Endonuclease_1"/>
    <property type="match status" value="1"/>
</dbReference>
<dbReference type="InterPro" id="IPR007346">
    <property type="entry name" value="Endonuclease-I"/>
</dbReference>
<protein>
    <submittedName>
        <fullName evidence="3 4">Endonuclease-1</fullName>
        <ecNumber evidence="3 4">3.1.21.-</ecNumber>
        <ecNumber evidence="4">3.1.21.1</ecNumber>
    </submittedName>
</protein>